<evidence type="ECO:0000256" key="6">
    <source>
        <dbReference type="SAM" id="MobiDB-lite"/>
    </source>
</evidence>
<gene>
    <name evidence="9" type="ORF">APUU_10537A</name>
</gene>
<evidence type="ECO:0000256" key="1">
    <source>
        <dbReference type="ARBA" id="ARBA00009902"/>
    </source>
</evidence>
<dbReference type="Pfam" id="PF00251">
    <property type="entry name" value="Glyco_hydro_32N"/>
    <property type="match status" value="1"/>
</dbReference>
<evidence type="ECO:0000256" key="5">
    <source>
        <dbReference type="RuleBase" id="RU362110"/>
    </source>
</evidence>
<dbReference type="Pfam" id="PF08244">
    <property type="entry name" value="Glyco_hydro_32C"/>
    <property type="match status" value="1"/>
</dbReference>
<evidence type="ECO:0000256" key="4">
    <source>
        <dbReference type="ARBA" id="ARBA00023295"/>
    </source>
</evidence>
<dbReference type="InterPro" id="IPR013320">
    <property type="entry name" value="ConA-like_dom_sf"/>
</dbReference>
<dbReference type="InterPro" id="IPR013148">
    <property type="entry name" value="Glyco_hydro_32_N"/>
</dbReference>
<name>A0A7R8AFM8_9EURO</name>
<dbReference type="GO" id="GO:0005737">
    <property type="term" value="C:cytoplasm"/>
    <property type="evidence" value="ECO:0007669"/>
    <property type="project" value="TreeGrafter"/>
</dbReference>
<dbReference type="PANTHER" id="PTHR42800:SF3">
    <property type="entry name" value="GLYCOSYL HYDROLASE FAMILY 32 N-TERMINAL DOMAIN-CONTAINING PROTEIN"/>
    <property type="match status" value="1"/>
</dbReference>
<dbReference type="InterPro" id="IPR013189">
    <property type="entry name" value="Glyco_hydro_32_C"/>
</dbReference>
<keyword evidence="3 5" id="KW-0378">Hydrolase</keyword>
<dbReference type="OrthoDB" id="202537at2759"/>
<dbReference type="InterPro" id="IPR023296">
    <property type="entry name" value="Glyco_hydro_beta-prop_sf"/>
</dbReference>
<feature type="domain" description="Glycosyl hydrolase family 32 C-terminal" evidence="8">
    <location>
        <begin position="454"/>
        <end position="617"/>
    </location>
</feature>
<evidence type="ECO:0000256" key="2">
    <source>
        <dbReference type="ARBA" id="ARBA00022729"/>
    </source>
</evidence>
<dbReference type="CDD" id="cd18621">
    <property type="entry name" value="GH32_XdINV-like"/>
    <property type="match status" value="1"/>
</dbReference>
<dbReference type="SUPFAM" id="SSF75005">
    <property type="entry name" value="Arabinanase/levansucrase/invertase"/>
    <property type="match status" value="1"/>
</dbReference>
<dbReference type="Gene3D" id="2.115.10.20">
    <property type="entry name" value="Glycosyl hydrolase domain, family 43"/>
    <property type="match status" value="1"/>
</dbReference>
<feature type="compositionally biased region" description="Polar residues" evidence="6">
    <location>
        <begin position="1"/>
        <end position="15"/>
    </location>
</feature>
<evidence type="ECO:0000259" key="7">
    <source>
        <dbReference type="Pfam" id="PF00251"/>
    </source>
</evidence>
<keyword evidence="4 5" id="KW-0326">Glycosidase</keyword>
<dbReference type="SMART" id="SM00640">
    <property type="entry name" value="Glyco_32"/>
    <property type="match status" value="1"/>
</dbReference>
<dbReference type="EMBL" id="AP024443">
    <property type="protein sequence ID" value="BCS17709.1"/>
    <property type="molecule type" value="Genomic_DNA"/>
</dbReference>
<dbReference type="FunFam" id="2.115.10.20:FF:000011">
    <property type="entry name" value="Glycosyl hydrolases family 32 superfamily"/>
    <property type="match status" value="1"/>
</dbReference>
<evidence type="ECO:0000259" key="8">
    <source>
        <dbReference type="Pfam" id="PF08244"/>
    </source>
</evidence>
<organism evidence="9 10">
    <name type="scientific">Aspergillus puulaauensis</name>
    <dbReference type="NCBI Taxonomy" id="1220207"/>
    <lineage>
        <taxon>Eukaryota</taxon>
        <taxon>Fungi</taxon>
        <taxon>Dikarya</taxon>
        <taxon>Ascomycota</taxon>
        <taxon>Pezizomycotina</taxon>
        <taxon>Eurotiomycetes</taxon>
        <taxon>Eurotiomycetidae</taxon>
        <taxon>Eurotiales</taxon>
        <taxon>Aspergillaceae</taxon>
        <taxon>Aspergillus</taxon>
    </lineage>
</organism>
<feature type="region of interest" description="Disordered" evidence="6">
    <location>
        <begin position="1"/>
        <end position="39"/>
    </location>
</feature>
<feature type="domain" description="Glycosyl hydrolase family 32 N-terminal" evidence="7">
    <location>
        <begin position="52"/>
        <end position="411"/>
    </location>
</feature>
<comment type="similarity">
    <text evidence="1 5">Belongs to the glycosyl hydrolase 32 family.</text>
</comment>
<evidence type="ECO:0000256" key="3">
    <source>
        <dbReference type="ARBA" id="ARBA00022801"/>
    </source>
</evidence>
<dbReference type="Proteomes" id="UP000654913">
    <property type="component" value="Chromosome 1"/>
</dbReference>
<dbReference type="RefSeq" id="XP_041549903.1">
    <property type="nucleotide sequence ID" value="XM_041701896.1"/>
</dbReference>
<dbReference type="InterPro" id="IPR001362">
    <property type="entry name" value="Glyco_hydro_32"/>
</dbReference>
<evidence type="ECO:0000313" key="10">
    <source>
        <dbReference type="Proteomes" id="UP000654913"/>
    </source>
</evidence>
<dbReference type="AlphaFoldDB" id="A0A7R8AFM8"/>
<evidence type="ECO:0000313" key="9">
    <source>
        <dbReference type="EMBL" id="BCS17709.1"/>
    </source>
</evidence>
<protein>
    <recommendedName>
        <fullName evidence="11">Glycosyl hydrolase</fullName>
    </recommendedName>
</protein>
<keyword evidence="2" id="KW-0732">Signal</keyword>
<dbReference type="Gene3D" id="2.60.120.560">
    <property type="entry name" value="Exo-inulinase, domain 1"/>
    <property type="match status" value="1"/>
</dbReference>
<dbReference type="GO" id="GO:0005987">
    <property type="term" value="P:sucrose catabolic process"/>
    <property type="evidence" value="ECO:0007669"/>
    <property type="project" value="TreeGrafter"/>
</dbReference>
<dbReference type="SUPFAM" id="SSF49899">
    <property type="entry name" value="Concanavalin A-like lectins/glucanases"/>
    <property type="match status" value="1"/>
</dbReference>
<accession>A0A7R8AFM8</accession>
<evidence type="ECO:0008006" key="11">
    <source>
        <dbReference type="Google" id="ProtNLM"/>
    </source>
</evidence>
<dbReference type="GO" id="GO:0004575">
    <property type="term" value="F:sucrose alpha-glucosidase activity"/>
    <property type="evidence" value="ECO:0007669"/>
    <property type="project" value="TreeGrafter"/>
</dbReference>
<reference evidence="9" key="1">
    <citation type="submission" date="2021-01" db="EMBL/GenBank/DDBJ databases">
        <authorList>
            <consortium name="Aspergillus puulaauensis MK2 genome sequencing consortium"/>
            <person name="Kazuki M."/>
            <person name="Futagami T."/>
        </authorList>
    </citation>
    <scope>NUCLEOTIDE SEQUENCE</scope>
    <source>
        <strain evidence="9">MK2</strain>
    </source>
</reference>
<sequence length="647" mass="72342">MSVTTQLAPQLAESNTTATTTTIPAPKPSPAISKEHPDLQSPAFTRWRPSYHLLAPHGWLNDPCGPGYDPSTDKYHLAFQWNPKDNDWGNISWGRATSHDLVSWEVDPNPCLVPSAPYDFKGIFTGCFQPTNIDGQVDGTLMYVYTSVSKLPIHYTLPYTPGCETLSIALSRDAGRTWDRYQNNPILDRPPPGVNVTGWRDPYLFSWPSAPETVRTRAQNAAGSRDVMYGFISGGIVGQTPTIFVYAVPRNGLSKWTYIGNLLDVGLNLVPSWWTGDFGVNWEVTNLVTLRDDEGVSRDFLIMGVEGCIPAEIGDKDNNRKTVAKDRRIHRSQLWMCISNNETSSSALMQYAYGGIFDSGLFYAANSFWDPATQKQVLFGWITEEDLPDDIRREQGWSGLISLPRVMKLQTIHRVKRARLTALSNITSIEVTPDDHGSYTVRTLGVTLDPRVMKLREGAKESTLRDLALGHRNGEHMHDHIELSTTRWEVEAEISVGKTCTSVGLEIHHEDLKTVLFWDPTPETFQIDRPDFQNTRHRGINHDPETAPHTLFTYSSGQGLSDAEEVEETLRIRALFDASVLEVFVNERTAISTRIYNARKTDSGPTSTTIQFFAESAVSEGNEDTVAKLLHATAWDGLTGNRDRQSP</sequence>
<keyword evidence="10" id="KW-1185">Reference proteome</keyword>
<dbReference type="PANTHER" id="PTHR42800">
    <property type="entry name" value="EXOINULINASE INUD (AFU_ORTHOLOGUE AFUA_5G00480)"/>
    <property type="match status" value="1"/>
</dbReference>
<reference evidence="9" key="2">
    <citation type="submission" date="2021-02" db="EMBL/GenBank/DDBJ databases">
        <title>Aspergillus puulaauensis MK2 genome sequence.</title>
        <authorList>
            <person name="Futagami T."/>
            <person name="Mori K."/>
            <person name="Kadooka C."/>
            <person name="Tanaka T."/>
        </authorList>
    </citation>
    <scope>NUCLEOTIDE SEQUENCE</scope>
    <source>
        <strain evidence="9">MK2</strain>
    </source>
</reference>
<proteinExistence type="inferred from homology"/>
<dbReference type="GeneID" id="64967714"/>
<dbReference type="KEGG" id="apuu:APUU_10537A"/>